<proteinExistence type="predicted"/>
<dbReference type="AlphaFoldDB" id="A0AA48KTC3"/>
<dbReference type="EMBL" id="AP027272">
    <property type="protein sequence ID" value="BDX08042.1"/>
    <property type="molecule type" value="Genomic_DNA"/>
</dbReference>
<evidence type="ECO:0000256" key="1">
    <source>
        <dbReference type="SAM" id="MobiDB-lite"/>
    </source>
</evidence>
<dbReference type="KEGG" id="pmaw:MACH26_35630"/>
<keyword evidence="3" id="KW-1185">Reference proteome</keyword>
<accession>A0AA48KTC3</accession>
<protein>
    <submittedName>
        <fullName evidence="2">Uncharacterized protein</fullName>
    </submittedName>
</protein>
<evidence type="ECO:0000313" key="2">
    <source>
        <dbReference type="EMBL" id="BDX08042.1"/>
    </source>
</evidence>
<dbReference type="Proteomes" id="UP001333710">
    <property type="component" value="Chromosome"/>
</dbReference>
<feature type="region of interest" description="Disordered" evidence="1">
    <location>
        <begin position="1"/>
        <end position="26"/>
    </location>
</feature>
<reference evidence="2" key="1">
    <citation type="submission" date="2023-01" db="EMBL/GenBank/DDBJ databases">
        <title>Complete genome sequence of Planctobacterium marinum strain Dej080120_11.</title>
        <authorList>
            <person name="Ueki S."/>
            <person name="Maruyama F."/>
        </authorList>
    </citation>
    <scope>NUCLEOTIDE SEQUENCE</scope>
    <source>
        <strain evidence="2">Dej080120_11</strain>
    </source>
</reference>
<evidence type="ECO:0000313" key="3">
    <source>
        <dbReference type="Proteomes" id="UP001333710"/>
    </source>
</evidence>
<name>A0AA48KTC3_9ALTE</name>
<feature type="compositionally biased region" description="Basic and acidic residues" evidence="1">
    <location>
        <begin position="1"/>
        <end position="11"/>
    </location>
</feature>
<gene>
    <name evidence="2" type="ORF">MACH26_35630</name>
</gene>
<sequence>MTNENNDEKFVSDLYQSTEKPEASTKTDEAILEYARHRVASQNKSKSFLSQRNRWLSVAASVVLVSLIFVSQRQDFTPQGLQSDAETSLPESLPEEKLTKVEPAADFVSELADKTPTTQSAARKAPMLSESAELLQVTGSRSKATDSGIKIECRYSVDGSNPLSSSPLAKYIADLAYRDKQALAIAVNSQIPLTQMGEQSETLMKLAIMPGFEEQYQLMAAQVKSCMSATGPARE</sequence>
<organism evidence="2 3">
    <name type="scientific">Planctobacterium marinum</name>
    <dbReference type="NCBI Taxonomy" id="1631968"/>
    <lineage>
        <taxon>Bacteria</taxon>
        <taxon>Pseudomonadati</taxon>
        <taxon>Pseudomonadota</taxon>
        <taxon>Gammaproteobacteria</taxon>
        <taxon>Alteromonadales</taxon>
        <taxon>Alteromonadaceae</taxon>
        <taxon>Planctobacterium</taxon>
    </lineage>
</organism>